<sequence length="365" mass="38454">MEILDPYAHEPLACPPLPAFDPSFGAGDVYEGTDITELDDYLRATGVWDAMDYGVGLHLPATHELYAAAVRAHALPAATPLPSPPPASSSYDGGAAATLDAYDSDIDASLRATERDARERPSPDYLDNGGGIDPLGRAALVAWMSGLAGHFGIDDAALHRAVSYLDRFLSSAAATTPVADLDYRLRVVAAAAVYAAAKLEDSAFSRRVNAGDIAASCGFAASKEVLDAERALLAALGYRLGGPTAHTFVEHFTRRGCGGGGELELVRSAAQAFAGASLLDHRCCLGLLPSAVAAAAILLVRMSLAPAPHGREQLRRWGAELEEMTGYRPADVYEAVESMYMLMPVDPGFGISPLLFADLSYSLRS</sequence>
<dbReference type="Pfam" id="PF00134">
    <property type="entry name" value="Cyclin_N"/>
    <property type="match status" value="1"/>
</dbReference>
<dbReference type="InterPro" id="IPR036915">
    <property type="entry name" value="Cyclin-like_sf"/>
</dbReference>
<feature type="domain" description="Cyclin C-terminal" evidence="6">
    <location>
        <begin position="243"/>
        <end position="363"/>
    </location>
</feature>
<organism evidence="7 8">
    <name type="scientific">Urochloa decumbens</name>
    <dbReference type="NCBI Taxonomy" id="240449"/>
    <lineage>
        <taxon>Eukaryota</taxon>
        <taxon>Viridiplantae</taxon>
        <taxon>Streptophyta</taxon>
        <taxon>Embryophyta</taxon>
        <taxon>Tracheophyta</taxon>
        <taxon>Spermatophyta</taxon>
        <taxon>Magnoliopsida</taxon>
        <taxon>Liliopsida</taxon>
        <taxon>Poales</taxon>
        <taxon>Poaceae</taxon>
        <taxon>PACMAD clade</taxon>
        <taxon>Panicoideae</taxon>
        <taxon>Panicodae</taxon>
        <taxon>Paniceae</taxon>
        <taxon>Melinidinae</taxon>
        <taxon>Urochloa</taxon>
    </lineage>
</organism>
<accession>A0ABC8ZV96</accession>
<dbReference type="InterPro" id="IPR048258">
    <property type="entry name" value="Cyclins_cyclin-box"/>
</dbReference>
<keyword evidence="2 4" id="KW-0195">Cyclin</keyword>
<evidence type="ECO:0000256" key="1">
    <source>
        <dbReference type="ARBA" id="ARBA00022618"/>
    </source>
</evidence>
<dbReference type="InterPro" id="IPR039361">
    <property type="entry name" value="Cyclin"/>
</dbReference>
<evidence type="ECO:0000259" key="5">
    <source>
        <dbReference type="SMART" id="SM00385"/>
    </source>
</evidence>
<dbReference type="InterPro" id="IPR004367">
    <property type="entry name" value="Cyclin_C-dom"/>
</dbReference>
<evidence type="ECO:0000313" key="8">
    <source>
        <dbReference type="Proteomes" id="UP001497457"/>
    </source>
</evidence>
<dbReference type="InterPro" id="IPR013763">
    <property type="entry name" value="Cyclin-like_dom"/>
</dbReference>
<dbReference type="Proteomes" id="UP001497457">
    <property type="component" value="Chromosome 2b"/>
</dbReference>
<evidence type="ECO:0000256" key="3">
    <source>
        <dbReference type="ARBA" id="ARBA00023306"/>
    </source>
</evidence>
<keyword evidence="3" id="KW-0131">Cell cycle</keyword>
<dbReference type="EMBL" id="OZ075112">
    <property type="protein sequence ID" value="CAL4968414.1"/>
    <property type="molecule type" value="Genomic_DNA"/>
</dbReference>
<evidence type="ECO:0000313" key="7">
    <source>
        <dbReference type="EMBL" id="CAL4968414.1"/>
    </source>
</evidence>
<feature type="domain" description="Cyclin-like" evidence="5">
    <location>
        <begin position="142"/>
        <end position="234"/>
    </location>
</feature>
<dbReference type="Gene3D" id="1.10.472.10">
    <property type="entry name" value="Cyclin-like"/>
    <property type="match status" value="2"/>
</dbReference>
<dbReference type="PANTHER" id="PTHR10177">
    <property type="entry name" value="CYCLINS"/>
    <property type="match status" value="1"/>
</dbReference>
<dbReference type="GO" id="GO:0051301">
    <property type="term" value="P:cell division"/>
    <property type="evidence" value="ECO:0007669"/>
    <property type="project" value="UniProtKB-KW"/>
</dbReference>
<dbReference type="AlphaFoldDB" id="A0ABC8ZV96"/>
<evidence type="ECO:0000256" key="2">
    <source>
        <dbReference type="ARBA" id="ARBA00023127"/>
    </source>
</evidence>
<keyword evidence="1" id="KW-0132">Cell division</keyword>
<dbReference type="PROSITE" id="PS00292">
    <property type="entry name" value="CYCLINS"/>
    <property type="match status" value="1"/>
</dbReference>
<dbReference type="SMART" id="SM00385">
    <property type="entry name" value="CYCLIN"/>
    <property type="match status" value="2"/>
</dbReference>
<reference evidence="7" key="1">
    <citation type="submission" date="2024-10" db="EMBL/GenBank/DDBJ databases">
        <authorList>
            <person name="Ryan C."/>
        </authorList>
    </citation>
    <scope>NUCLEOTIDE SEQUENCE [LARGE SCALE GENOMIC DNA]</scope>
</reference>
<name>A0ABC8ZV96_9POAL</name>
<comment type="similarity">
    <text evidence="4">Belongs to the cyclin family.</text>
</comment>
<dbReference type="SMART" id="SM01332">
    <property type="entry name" value="Cyclin_C"/>
    <property type="match status" value="1"/>
</dbReference>
<dbReference type="InterPro" id="IPR006671">
    <property type="entry name" value="Cyclin_N"/>
</dbReference>
<feature type="domain" description="Cyclin-like" evidence="5">
    <location>
        <begin position="247"/>
        <end position="341"/>
    </location>
</feature>
<keyword evidence="8" id="KW-1185">Reference proteome</keyword>
<evidence type="ECO:0008006" key="9">
    <source>
        <dbReference type="Google" id="ProtNLM"/>
    </source>
</evidence>
<proteinExistence type="inferred from homology"/>
<evidence type="ECO:0000256" key="4">
    <source>
        <dbReference type="RuleBase" id="RU000383"/>
    </source>
</evidence>
<dbReference type="Pfam" id="PF02984">
    <property type="entry name" value="Cyclin_C"/>
    <property type="match status" value="1"/>
</dbReference>
<dbReference type="SUPFAM" id="SSF47954">
    <property type="entry name" value="Cyclin-like"/>
    <property type="match status" value="2"/>
</dbReference>
<evidence type="ECO:0000259" key="6">
    <source>
        <dbReference type="SMART" id="SM01332"/>
    </source>
</evidence>
<protein>
    <recommendedName>
        <fullName evidence="9">Cyclin N-terminal domain-containing protein</fullName>
    </recommendedName>
</protein>
<gene>
    <name evidence="7" type="ORF">URODEC1_LOCUS49009</name>
</gene>